<dbReference type="PANTHER" id="PTHR48079:SF6">
    <property type="entry name" value="NAD(P)-BINDING DOMAIN-CONTAINING PROTEIN-RELATED"/>
    <property type="match status" value="1"/>
</dbReference>
<reference evidence="3" key="1">
    <citation type="submission" date="2019-04" db="EMBL/GenBank/DDBJ databases">
        <title>Friends and foes A comparative genomics studyof 23 Aspergillus species from section Flavi.</title>
        <authorList>
            <consortium name="DOE Joint Genome Institute"/>
            <person name="Kjaerbolling I."/>
            <person name="Vesth T."/>
            <person name="Frisvad J.C."/>
            <person name="Nybo J.L."/>
            <person name="Theobald S."/>
            <person name="Kildgaard S."/>
            <person name="Isbrandt T."/>
            <person name="Kuo A."/>
            <person name="Sato A."/>
            <person name="Lyhne E.K."/>
            <person name="Kogle M.E."/>
            <person name="Wiebenga A."/>
            <person name="Kun R.S."/>
            <person name="Lubbers R.J."/>
            <person name="Makela M.R."/>
            <person name="Barry K."/>
            <person name="Chovatia M."/>
            <person name="Clum A."/>
            <person name="Daum C."/>
            <person name="Haridas S."/>
            <person name="He G."/>
            <person name="LaButti K."/>
            <person name="Lipzen A."/>
            <person name="Mondo S."/>
            <person name="Riley R."/>
            <person name="Salamov A."/>
            <person name="Simmons B.A."/>
            <person name="Magnuson J.K."/>
            <person name="Henrissat B."/>
            <person name="Mortensen U.H."/>
            <person name="Larsen T.O."/>
            <person name="Devries R.P."/>
            <person name="Grigoriev I.V."/>
            <person name="Machida M."/>
            <person name="Baker S.E."/>
            <person name="Andersen M.R."/>
        </authorList>
    </citation>
    <scope>NUCLEOTIDE SEQUENCE [LARGE SCALE GENOMIC DNA]</scope>
    <source>
        <strain evidence="3">CBS 130015</strain>
    </source>
</reference>
<dbReference type="SUPFAM" id="SSF51735">
    <property type="entry name" value="NAD(P)-binding Rossmann-fold domains"/>
    <property type="match status" value="1"/>
</dbReference>
<organism evidence="2 3">
    <name type="scientific">Aspergillus transmontanensis</name>
    <dbReference type="NCBI Taxonomy" id="1034304"/>
    <lineage>
        <taxon>Eukaryota</taxon>
        <taxon>Fungi</taxon>
        <taxon>Dikarya</taxon>
        <taxon>Ascomycota</taxon>
        <taxon>Pezizomycotina</taxon>
        <taxon>Eurotiomycetes</taxon>
        <taxon>Eurotiomycetidae</taxon>
        <taxon>Eurotiales</taxon>
        <taxon>Aspergillaceae</taxon>
        <taxon>Aspergillus</taxon>
        <taxon>Aspergillus subgen. Circumdati</taxon>
    </lineage>
</organism>
<dbReference type="Proteomes" id="UP000325433">
    <property type="component" value="Unassembled WGS sequence"/>
</dbReference>
<dbReference type="InterPro" id="IPR051783">
    <property type="entry name" value="NAD(P)-dependent_oxidoreduct"/>
</dbReference>
<feature type="domain" description="NAD-dependent epimerase/dehydratase" evidence="1">
    <location>
        <begin position="5"/>
        <end position="240"/>
    </location>
</feature>
<dbReference type="Gene3D" id="3.40.50.720">
    <property type="entry name" value="NAD(P)-binding Rossmann-like Domain"/>
    <property type="match status" value="1"/>
</dbReference>
<evidence type="ECO:0000259" key="1">
    <source>
        <dbReference type="Pfam" id="PF01370"/>
    </source>
</evidence>
<dbReference type="GO" id="GO:0005737">
    <property type="term" value="C:cytoplasm"/>
    <property type="evidence" value="ECO:0007669"/>
    <property type="project" value="TreeGrafter"/>
</dbReference>
<dbReference type="EMBL" id="ML738327">
    <property type="protein sequence ID" value="KAE8313175.1"/>
    <property type="molecule type" value="Genomic_DNA"/>
</dbReference>
<protein>
    <submittedName>
        <fullName evidence="2">NAD(P)-binding protein</fullName>
    </submittedName>
</protein>
<evidence type="ECO:0000313" key="3">
    <source>
        <dbReference type="Proteomes" id="UP000325433"/>
    </source>
</evidence>
<dbReference type="InterPro" id="IPR036291">
    <property type="entry name" value="NAD(P)-bd_dom_sf"/>
</dbReference>
<accession>A0A5N6VX85</accession>
<sequence length="355" mass="39294">MPHNILITGGSGYLGGTLLAGWANAKINGYDKLFALVRTEKQAESVKKLYGAEPVTCSLQPDDVRDLLVRNHITIVLYLIDAYSSRHQVSFIRALSEMKKATGQETHFIYTTGTKQFSDMAGLLTKEPLFDTDPRVYDIQKAQRSPHDELMTSVNTNCTVVEAGEQYDVRVYLLSPCIVYGKGEGFGNRISIQTVDVVNAFKTEGYAFHIGRENQTWPVCHVHDCVSLYISLIRAILNGQDPGYGKHGYYLASSGSVCWDDIYAGVGKALKQRGIIENDTVAPIADGDLERVASALNVEPSSVVVKIGGSSLYTARHGRMLGWQPQYPPKHLLETLDEEVDWILENLGNEHLGIR</sequence>
<dbReference type="Pfam" id="PF01370">
    <property type="entry name" value="Epimerase"/>
    <property type="match status" value="1"/>
</dbReference>
<dbReference type="GO" id="GO:0004029">
    <property type="term" value="F:aldehyde dehydrogenase (NAD+) activity"/>
    <property type="evidence" value="ECO:0007669"/>
    <property type="project" value="TreeGrafter"/>
</dbReference>
<proteinExistence type="predicted"/>
<keyword evidence="3" id="KW-1185">Reference proteome</keyword>
<dbReference type="AlphaFoldDB" id="A0A5N6VX85"/>
<dbReference type="InterPro" id="IPR001509">
    <property type="entry name" value="Epimerase_deHydtase"/>
</dbReference>
<dbReference type="PANTHER" id="PTHR48079">
    <property type="entry name" value="PROTEIN YEEZ"/>
    <property type="match status" value="1"/>
</dbReference>
<name>A0A5N6VX85_9EURO</name>
<evidence type="ECO:0000313" key="2">
    <source>
        <dbReference type="EMBL" id="KAE8313175.1"/>
    </source>
</evidence>
<gene>
    <name evidence="2" type="ORF">BDV41DRAFT_576893</name>
</gene>